<comment type="cofactor">
    <cofactor evidence="2">
        <name>Fe cation</name>
        <dbReference type="ChEBI" id="CHEBI:24875"/>
    </cofactor>
    <text evidence="2">Binds 2 iron ions per subunit.</text>
</comment>
<gene>
    <name evidence="3" type="ORF">E0F26_00725</name>
</gene>
<reference evidence="3 4" key="1">
    <citation type="submission" date="2019-02" db="EMBL/GenBank/DDBJ databases">
        <title>Halieaceae_genomes.</title>
        <authorList>
            <person name="Li S.-H."/>
        </authorList>
    </citation>
    <scope>NUCLEOTIDE SEQUENCE [LARGE SCALE GENOMIC DNA]</scope>
    <source>
        <strain evidence="3 4">JH123</strain>
    </source>
</reference>
<dbReference type="InterPro" id="IPR012348">
    <property type="entry name" value="RNR-like"/>
</dbReference>
<dbReference type="GO" id="GO:0004748">
    <property type="term" value="F:ribonucleoside-diphosphate reductase activity, thioredoxin disulfide as acceptor"/>
    <property type="evidence" value="ECO:0007669"/>
    <property type="project" value="UniProtKB-EC"/>
</dbReference>
<dbReference type="PIRSF" id="PIRSF000355">
    <property type="entry name" value="NrdB"/>
    <property type="match status" value="1"/>
</dbReference>
<dbReference type="NCBIfam" id="NF005550">
    <property type="entry name" value="PRK07209.1"/>
    <property type="match status" value="1"/>
</dbReference>
<dbReference type="EC" id="1.17.4.1" evidence="2"/>
<organism evidence="3 4">
    <name type="scientific">Candidatus Paraluminiphilus aquimaris</name>
    <dbReference type="NCBI Taxonomy" id="2518994"/>
    <lineage>
        <taxon>Bacteria</taxon>
        <taxon>Pseudomonadati</taxon>
        <taxon>Pseudomonadota</taxon>
        <taxon>Gammaproteobacteria</taxon>
        <taxon>Cellvibrionales</taxon>
        <taxon>Halieaceae</taxon>
        <taxon>Candidatus Paraluminiphilus</taxon>
    </lineage>
</organism>
<dbReference type="RefSeq" id="WP_279243239.1">
    <property type="nucleotide sequence ID" value="NZ_CP036501.1"/>
</dbReference>
<dbReference type="Gene3D" id="1.10.620.20">
    <property type="entry name" value="Ribonucleotide Reductase, subunit A"/>
    <property type="match status" value="1"/>
</dbReference>
<comment type="catalytic activity">
    <reaction evidence="2">
        <text>a 2'-deoxyribonucleoside 5'-diphosphate + [thioredoxin]-disulfide + H2O = a ribonucleoside 5'-diphosphate + [thioredoxin]-dithiol</text>
        <dbReference type="Rhea" id="RHEA:23252"/>
        <dbReference type="Rhea" id="RHEA-COMP:10698"/>
        <dbReference type="Rhea" id="RHEA-COMP:10700"/>
        <dbReference type="ChEBI" id="CHEBI:15377"/>
        <dbReference type="ChEBI" id="CHEBI:29950"/>
        <dbReference type="ChEBI" id="CHEBI:50058"/>
        <dbReference type="ChEBI" id="CHEBI:57930"/>
        <dbReference type="ChEBI" id="CHEBI:73316"/>
        <dbReference type="EC" id="1.17.4.1"/>
    </reaction>
</comment>
<sequence length="412" mass="46954">MLNWDDYNVAEGEAPTAAPQQQAPVQPEVVNKALETLNEQPAESTAATDQVKAAADAIANLDATRGLEELEMGASRISVDEKAMINCRADLNQLVPFKYDWAWQKYLDGCANHWMPQEINMTADVATWKSEDGLTEDERRIVMRSLGYFSTADSLVANNLVLGIYRLITNPECRQYLLRQAFEEAIHTHAYQYCIESLGMDEGEVFNMYREVPSVAKKASWSLDKTQALSDPNFNTGTTEDDQQVLRNLIGFYGVTEGIFFYCGFTQILSMGRRNKMTGVAEQFQYILRDESMHLNFGIDVINQIKLENPHLWTEEFQQEAIQMILEGTALEIEYARDTMPRGVLGMNASMMEEYLQFIANRRLTQLGLPEQFPGAQNPFPWMSEIMDLRKEKNFFETRVIEYQTGGALSWD</sequence>
<evidence type="ECO:0000256" key="2">
    <source>
        <dbReference type="PIRNR" id="PIRNR000355"/>
    </source>
</evidence>
<dbReference type="NCBIfam" id="NF007186">
    <property type="entry name" value="PRK09614.1-5"/>
    <property type="match status" value="1"/>
</dbReference>
<keyword evidence="2" id="KW-0479">Metal-binding</keyword>
<comment type="similarity">
    <text evidence="1 2">Belongs to the ribonucleoside diphosphate reductase small chain family.</text>
</comment>
<evidence type="ECO:0000313" key="4">
    <source>
        <dbReference type="Proteomes" id="UP001317963"/>
    </source>
</evidence>
<keyword evidence="2 3" id="KW-0560">Oxidoreductase</keyword>
<accession>A0ABY6QBD8</accession>
<dbReference type="InterPro" id="IPR000358">
    <property type="entry name" value="RNR_small_fam"/>
</dbReference>
<dbReference type="PANTHER" id="PTHR23409">
    <property type="entry name" value="RIBONUCLEOSIDE-DIPHOSPHATE REDUCTASE SMALL CHAIN"/>
    <property type="match status" value="1"/>
</dbReference>
<keyword evidence="2" id="KW-0408">Iron</keyword>
<dbReference type="SUPFAM" id="SSF47240">
    <property type="entry name" value="Ferritin-like"/>
    <property type="match status" value="1"/>
</dbReference>
<dbReference type="EMBL" id="CP036501">
    <property type="protein sequence ID" value="UZP75513.1"/>
    <property type="molecule type" value="Genomic_DNA"/>
</dbReference>
<dbReference type="InterPro" id="IPR009078">
    <property type="entry name" value="Ferritin-like_SF"/>
</dbReference>
<keyword evidence="4" id="KW-1185">Reference proteome</keyword>
<dbReference type="PANTHER" id="PTHR23409:SF18">
    <property type="entry name" value="RIBONUCLEOSIDE-DIPHOSPHATE REDUCTASE SUBUNIT M2"/>
    <property type="match status" value="1"/>
</dbReference>
<proteinExistence type="inferred from homology"/>
<comment type="function">
    <text evidence="2">Provides the precursors necessary for DNA synthesis. Catalyzes the biosynthesis of deoxyribonucleotides from the corresponding ribonucleotides.</text>
</comment>
<dbReference type="Proteomes" id="UP001317963">
    <property type="component" value="Chromosome"/>
</dbReference>
<name>A0ABY6QBD8_9GAMM</name>
<dbReference type="CDD" id="cd01049">
    <property type="entry name" value="RNRR2"/>
    <property type="match status" value="1"/>
</dbReference>
<dbReference type="Pfam" id="PF00268">
    <property type="entry name" value="Ribonuc_red_sm"/>
    <property type="match status" value="1"/>
</dbReference>
<dbReference type="InterPro" id="IPR033909">
    <property type="entry name" value="RNR_small"/>
</dbReference>
<evidence type="ECO:0000256" key="1">
    <source>
        <dbReference type="ARBA" id="ARBA00009303"/>
    </source>
</evidence>
<evidence type="ECO:0000313" key="3">
    <source>
        <dbReference type="EMBL" id="UZP75513.1"/>
    </source>
</evidence>
<protein>
    <recommendedName>
        <fullName evidence="2">Ribonucleoside-diphosphate reductase subunit beta</fullName>
        <ecNumber evidence="2">1.17.4.1</ecNumber>
    </recommendedName>
</protein>
<keyword evidence="2" id="KW-0215">Deoxyribonucleotide synthesis</keyword>